<reference evidence="1 2" key="1">
    <citation type="journal article" date="2017" name="G3 (Bethesda)">
        <title>First Draft Genome Sequence of the Pathogenic Fungus Lomentospora prolificans (Formerly Scedosporium prolificans).</title>
        <authorList>
            <person name="Luo R."/>
            <person name="Zimin A."/>
            <person name="Workman R."/>
            <person name="Fan Y."/>
            <person name="Pertea G."/>
            <person name="Grossman N."/>
            <person name="Wear M.P."/>
            <person name="Jia B."/>
            <person name="Miller H."/>
            <person name="Casadevall A."/>
            <person name="Timp W."/>
            <person name="Zhang S.X."/>
            <person name="Salzberg S.L."/>
        </authorList>
    </citation>
    <scope>NUCLEOTIDE SEQUENCE [LARGE SCALE GENOMIC DNA]</scope>
    <source>
        <strain evidence="1 2">JHH-5317</strain>
    </source>
</reference>
<protein>
    <submittedName>
        <fullName evidence="1">Uncharacterized protein</fullName>
    </submittedName>
</protein>
<name>A0A2N3MYS5_9PEZI</name>
<dbReference type="NCBIfam" id="TIGR01668">
    <property type="entry name" value="YqeG_hyp_ppase"/>
    <property type="match status" value="1"/>
</dbReference>
<evidence type="ECO:0000313" key="2">
    <source>
        <dbReference type="Proteomes" id="UP000233524"/>
    </source>
</evidence>
<dbReference type="InterPro" id="IPR036412">
    <property type="entry name" value="HAD-like_sf"/>
</dbReference>
<evidence type="ECO:0000313" key="1">
    <source>
        <dbReference type="EMBL" id="PKS05328.1"/>
    </source>
</evidence>
<dbReference type="Pfam" id="PF09419">
    <property type="entry name" value="PGP_phosphatase"/>
    <property type="match status" value="1"/>
</dbReference>
<keyword evidence="2" id="KW-1185">Reference proteome</keyword>
<dbReference type="OrthoDB" id="198652at2759"/>
<dbReference type="InterPro" id="IPR010021">
    <property type="entry name" value="PGPP1/Gep4"/>
</dbReference>
<dbReference type="InParanoid" id="A0A2N3MYS5"/>
<dbReference type="FunCoup" id="A0A2N3MYS5">
    <property type="interactions" value="38"/>
</dbReference>
<dbReference type="Proteomes" id="UP000233524">
    <property type="component" value="Unassembled WGS sequence"/>
</dbReference>
<dbReference type="GO" id="GO:0008962">
    <property type="term" value="F:phosphatidylglycerophosphatase activity"/>
    <property type="evidence" value="ECO:0007669"/>
    <property type="project" value="InterPro"/>
</dbReference>
<accession>A0A2N3MYS5</accession>
<dbReference type="VEuPathDB" id="FungiDB:jhhlp_008702"/>
<dbReference type="STRING" id="41688.A0A2N3MYS5"/>
<dbReference type="InterPro" id="IPR027706">
    <property type="entry name" value="PGP_Pase"/>
</dbReference>
<dbReference type="SUPFAM" id="SSF56784">
    <property type="entry name" value="HAD-like"/>
    <property type="match status" value="1"/>
</dbReference>
<comment type="caution">
    <text evidence="1">The sequence shown here is derived from an EMBL/GenBank/DDBJ whole genome shotgun (WGS) entry which is preliminary data.</text>
</comment>
<dbReference type="EMBL" id="NLAX01001623">
    <property type="protein sequence ID" value="PKS05328.1"/>
    <property type="molecule type" value="Genomic_DNA"/>
</dbReference>
<gene>
    <name evidence="1" type="ORF">jhhlp_008702</name>
</gene>
<proteinExistence type="predicted"/>
<organism evidence="1 2">
    <name type="scientific">Lomentospora prolificans</name>
    <dbReference type="NCBI Taxonomy" id="41688"/>
    <lineage>
        <taxon>Eukaryota</taxon>
        <taxon>Fungi</taxon>
        <taxon>Dikarya</taxon>
        <taxon>Ascomycota</taxon>
        <taxon>Pezizomycotina</taxon>
        <taxon>Sordariomycetes</taxon>
        <taxon>Hypocreomycetidae</taxon>
        <taxon>Microascales</taxon>
        <taxon>Microascaceae</taxon>
        <taxon>Lomentospora</taxon>
    </lineage>
</organism>
<dbReference type="FunFam" id="3.40.50.1000:FF:000165">
    <property type="entry name" value="HAD superfamily phosphatase"/>
    <property type="match status" value="1"/>
</dbReference>
<dbReference type="InterPro" id="IPR023214">
    <property type="entry name" value="HAD_sf"/>
</dbReference>
<dbReference type="AlphaFoldDB" id="A0A2N3MYS5"/>
<dbReference type="Gene3D" id="3.40.50.1000">
    <property type="entry name" value="HAD superfamily/HAD-like"/>
    <property type="match status" value="1"/>
</dbReference>
<sequence>MGLNLNLSASLNVFKLITRPYLCLPHHTVSTFADLPIPLDSVLKEQGKKADIRAVVLDKDDCFALPDSNEVYKPYKERFEALKQAYPGRRLLIVSNTSGASSWDPQRKLAEALEKETGIPVLSHNDKKPGCGSEVMDYFRKYPETGVTSPAQVAIVGDRLTTDIMMANMMGAWGFWVKDGVVPLNKKSIVGCTPSIGSKSLADERIVFSNGEEFRGVYMGKRISAKSPDQLLTPLSGRY</sequence>